<dbReference type="KEGG" id="csr:Cspa_c11590"/>
<proteinExistence type="predicted"/>
<organism evidence="4 5">
    <name type="scientific">Clostridium saccharoperbutylacetonicum N1-4(HMT)</name>
    <dbReference type="NCBI Taxonomy" id="931276"/>
    <lineage>
        <taxon>Bacteria</taxon>
        <taxon>Bacillati</taxon>
        <taxon>Bacillota</taxon>
        <taxon>Clostridia</taxon>
        <taxon>Eubacteriales</taxon>
        <taxon>Clostridiaceae</taxon>
        <taxon>Clostridium</taxon>
    </lineage>
</organism>
<keyword evidence="1 4" id="KW-0808">Transferase</keyword>
<keyword evidence="5" id="KW-1185">Reference proteome</keyword>
<accession>M1LPY0</accession>
<evidence type="ECO:0000256" key="1">
    <source>
        <dbReference type="ARBA" id="ARBA00022679"/>
    </source>
</evidence>
<dbReference type="AlphaFoldDB" id="M1LPY0"/>
<dbReference type="Proteomes" id="UP000011728">
    <property type="component" value="Chromosome"/>
</dbReference>
<sequence>MEFIIDKVKREDFDEIVKIYEQGIKTGISTFQTKSPTYEAWDEGHIKECRLVARSGDRVLGWATLAKIFQRPVYDGLLELSLYIAEDARGKKVGQTLLNALIEESEKHGIWSIQSLIIKENKASIALHEKCGFRHVGYWEKAGKMSHDNLWYDVVIMERRSTII</sequence>
<evidence type="ECO:0000313" key="5">
    <source>
        <dbReference type="Proteomes" id="UP000011728"/>
    </source>
</evidence>
<feature type="domain" description="N-acetyltransferase" evidence="3">
    <location>
        <begin position="3"/>
        <end position="162"/>
    </location>
</feature>
<dbReference type="PATRIC" id="fig|931276.5.peg.1116"/>
<dbReference type="EMBL" id="CP004121">
    <property type="protein sequence ID" value="AGF54935.1"/>
    <property type="molecule type" value="Genomic_DNA"/>
</dbReference>
<dbReference type="InterPro" id="IPR000182">
    <property type="entry name" value="GNAT_dom"/>
</dbReference>
<dbReference type="PANTHER" id="PTHR43072:SF23">
    <property type="entry name" value="UPF0039 PROTEIN C11D3.02C"/>
    <property type="match status" value="1"/>
</dbReference>
<evidence type="ECO:0000313" key="4">
    <source>
        <dbReference type="EMBL" id="AGF54935.1"/>
    </source>
</evidence>
<evidence type="ECO:0000256" key="2">
    <source>
        <dbReference type="ARBA" id="ARBA00023315"/>
    </source>
</evidence>
<gene>
    <name evidence="4" type="ORF">Cspa_c11590</name>
</gene>
<name>M1LPY0_9CLOT</name>
<dbReference type="Gene3D" id="3.40.630.30">
    <property type="match status" value="1"/>
</dbReference>
<reference evidence="4 5" key="1">
    <citation type="submission" date="2013-02" db="EMBL/GenBank/DDBJ databases">
        <title>Genome sequence of Clostridium saccharoperbutylacetonicum N1-4(HMT).</title>
        <authorList>
            <person name="Poehlein A."/>
            <person name="Daniel R."/>
        </authorList>
    </citation>
    <scope>NUCLEOTIDE SEQUENCE [LARGE SCALE GENOMIC DNA]</scope>
    <source>
        <strain evidence="5">N1-4(HMT)</strain>
    </source>
</reference>
<dbReference type="SUPFAM" id="SSF55729">
    <property type="entry name" value="Acyl-CoA N-acyltransferases (Nat)"/>
    <property type="match status" value="1"/>
</dbReference>
<protein>
    <submittedName>
        <fullName evidence="4">Acetyltransferase, GNAT family</fullName>
    </submittedName>
</protein>
<evidence type="ECO:0000259" key="3">
    <source>
        <dbReference type="PROSITE" id="PS51186"/>
    </source>
</evidence>
<dbReference type="InterPro" id="IPR016181">
    <property type="entry name" value="Acyl_CoA_acyltransferase"/>
</dbReference>
<dbReference type="PROSITE" id="PS51186">
    <property type="entry name" value="GNAT"/>
    <property type="match status" value="1"/>
</dbReference>
<dbReference type="eggNOG" id="COG1247">
    <property type="taxonomic scope" value="Bacteria"/>
</dbReference>
<keyword evidence="2" id="KW-0012">Acyltransferase</keyword>
<dbReference type="PANTHER" id="PTHR43072">
    <property type="entry name" value="N-ACETYLTRANSFERASE"/>
    <property type="match status" value="1"/>
</dbReference>
<dbReference type="RefSeq" id="WP_015391260.1">
    <property type="nucleotide sequence ID" value="NC_020291.1"/>
</dbReference>
<dbReference type="Pfam" id="PF00583">
    <property type="entry name" value="Acetyltransf_1"/>
    <property type="match status" value="1"/>
</dbReference>
<dbReference type="GO" id="GO:0016747">
    <property type="term" value="F:acyltransferase activity, transferring groups other than amino-acyl groups"/>
    <property type="evidence" value="ECO:0007669"/>
    <property type="project" value="InterPro"/>
</dbReference>
<dbReference type="HOGENOM" id="CLU_013985_4_5_9"/>
<dbReference type="CDD" id="cd04301">
    <property type="entry name" value="NAT_SF"/>
    <property type="match status" value="1"/>
</dbReference>
<dbReference type="STRING" id="36745.CLSAP_11630"/>
<dbReference type="OrthoDB" id="9798006at2"/>